<keyword evidence="6" id="KW-0833">Ubl conjugation pathway</keyword>
<accession>A0A9N9XSH1</accession>
<dbReference type="SUPFAM" id="SSF57850">
    <property type="entry name" value="RING/U-box"/>
    <property type="match status" value="1"/>
</dbReference>
<dbReference type="GO" id="GO:0016020">
    <property type="term" value="C:membrane"/>
    <property type="evidence" value="ECO:0007669"/>
    <property type="project" value="UniProtKB-SubCell"/>
</dbReference>
<dbReference type="GO" id="GO:0008270">
    <property type="term" value="F:zinc ion binding"/>
    <property type="evidence" value="ECO:0007669"/>
    <property type="project" value="UniProtKB-KW"/>
</dbReference>
<dbReference type="GO" id="GO:0004842">
    <property type="term" value="F:ubiquitin-protein transferase activity"/>
    <property type="evidence" value="ECO:0007669"/>
    <property type="project" value="TreeGrafter"/>
</dbReference>
<keyword evidence="9 10" id="KW-0472">Membrane</keyword>
<gene>
    <name evidence="12" type="ORF">PHYEVI_LOCUS9696</name>
</gene>
<keyword evidence="5" id="KW-0863">Zinc-finger</keyword>
<name>A0A9N9XSH1_PHYSR</name>
<dbReference type="EMBL" id="OU900099">
    <property type="protein sequence ID" value="CAG9863406.1"/>
    <property type="molecule type" value="Genomic_DNA"/>
</dbReference>
<dbReference type="AlphaFoldDB" id="A0A9N9XSH1"/>
<dbReference type="PROSITE" id="PS51292">
    <property type="entry name" value="ZF_RING_CH"/>
    <property type="match status" value="1"/>
</dbReference>
<organism evidence="12 13">
    <name type="scientific">Phyllotreta striolata</name>
    <name type="common">Striped flea beetle</name>
    <name type="synonym">Crioceris striolata</name>
    <dbReference type="NCBI Taxonomy" id="444603"/>
    <lineage>
        <taxon>Eukaryota</taxon>
        <taxon>Metazoa</taxon>
        <taxon>Ecdysozoa</taxon>
        <taxon>Arthropoda</taxon>
        <taxon>Hexapoda</taxon>
        <taxon>Insecta</taxon>
        <taxon>Pterygota</taxon>
        <taxon>Neoptera</taxon>
        <taxon>Endopterygota</taxon>
        <taxon>Coleoptera</taxon>
        <taxon>Polyphaga</taxon>
        <taxon>Cucujiformia</taxon>
        <taxon>Chrysomeloidea</taxon>
        <taxon>Chrysomelidae</taxon>
        <taxon>Galerucinae</taxon>
        <taxon>Alticini</taxon>
        <taxon>Phyllotreta</taxon>
    </lineage>
</organism>
<keyword evidence="4" id="KW-0479">Metal-binding</keyword>
<keyword evidence="8 10" id="KW-1133">Transmembrane helix</keyword>
<feature type="domain" description="RING-CH-type" evidence="11">
    <location>
        <begin position="40"/>
        <end position="100"/>
    </location>
</feature>
<proteinExistence type="predicted"/>
<evidence type="ECO:0000313" key="13">
    <source>
        <dbReference type="Proteomes" id="UP001153712"/>
    </source>
</evidence>
<evidence type="ECO:0000313" key="12">
    <source>
        <dbReference type="EMBL" id="CAG9863406.1"/>
    </source>
</evidence>
<keyword evidence="3 10" id="KW-0812">Transmembrane</keyword>
<sequence length="230" mass="26666">MYDEINTCSNSSDKFDLDKEKSKKLALSSAPSIVRPPARVQSTASAVCRICHTNTVHECLISPCNCRGTMEYVHLSCLERWLNQSSRNYCELCMYRFKAMKTKRYKLCESLKLWVRHPRNRDHIGSDALIGVLLTILTAALVITSSMGMEYFMAEGSKLGVRKDWIRAAIFLFLFTVIMGYLVTVYLIIRDHFSLWYRWWTSTVDFHLLLPPSVNRKFFRQINIADQCIV</sequence>
<dbReference type="InterPro" id="IPR011016">
    <property type="entry name" value="Znf_RING-CH"/>
</dbReference>
<keyword evidence="13" id="KW-1185">Reference proteome</keyword>
<evidence type="ECO:0000256" key="10">
    <source>
        <dbReference type="SAM" id="Phobius"/>
    </source>
</evidence>
<dbReference type="Pfam" id="PF12906">
    <property type="entry name" value="RINGv"/>
    <property type="match status" value="1"/>
</dbReference>
<keyword evidence="7" id="KW-0862">Zinc</keyword>
<evidence type="ECO:0000256" key="1">
    <source>
        <dbReference type="ARBA" id="ARBA00004141"/>
    </source>
</evidence>
<dbReference type="SMART" id="SM00744">
    <property type="entry name" value="RINGv"/>
    <property type="match status" value="1"/>
</dbReference>
<evidence type="ECO:0000256" key="4">
    <source>
        <dbReference type="ARBA" id="ARBA00022723"/>
    </source>
</evidence>
<evidence type="ECO:0000256" key="8">
    <source>
        <dbReference type="ARBA" id="ARBA00022989"/>
    </source>
</evidence>
<dbReference type="GO" id="GO:0016567">
    <property type="term" value="P:protein ubiquitination"/>
    <property type="evidence" value="ECO:0007669"/>
    <property type="project" value="TreeGrafter"/>
</dbReference>
<evidence type="ECO:0000259" key="11">
    <source>
        <dbReference type="PROSITE" id="PS51292"/>
    </source>
</evidence>
<evidence type="ECO:0000256" key="2">
    <source>
        <dbReference type="ARBA" id="ARBA00022679"/>
    </source>
</evidence>
<comment type="subcellular location">
    <subcellularLocation>
        <location evidence="1">Membrane</location>
        <topology evidence="1">Multi-pass membrane protein</topology>
    </subcellularLocation>
</comment>
<evidence type="ECO:0000256" key="9">
    <source>
        <dbReference type="ARBA" id="ARBA00023136"/>
    </source>
</evidence>
<keyword evidence="2" id="KW-0808">Transferase</keyword>
<evidence type="ECO:0000256" key="7">
    <source>
        <dbReference type="ARBA" id="ARBA00022833"/>
    </source>
</evidence>
<dbReference type="PANTHER" id="PTHR46065">
    <property type="entry name" value="E3 UBIQUITIN-PROTEIN LIGASE MARCH 2/3 FAMILY MEMBER"/>
    <property type="match status" value="1"/>
</dbReference>
<evidence type="ECO:0000256" key="3">
    <source>
        <dbReference type="ARBA" id="ARBA00022692"/>
    </source>
</evidence>
<dbReference type="Proteomes" id="UP001153712">
    <property type="component" value="Chromosome 6"/>
</dbReference>
<evidence type="ECO:0000256" key="6">
    <source>
        <dbReference type="ARBA" id="ARBA00022786"/>
    </source>
</evidence>
<dbReference type="OrthoDB" id="273089at2759"/>
<feature type="transmembrane region" description="Helical" evidence="10">
    <location>
        <begin position="128"/>
        <end position="153"/>
    </location>
</feature>
<dbReference type="Gene3D" id="3.30.40.10">
    <property type="entry name" value="Zinc/RING finger domain, C3HC4 (zinc finger)"/>
    <property type="match status" value="1"/>
</dbReference>
<protein>
    <recommendedName>
        <fullName evidence="11">RING-CH-type domain-containing protein</fullName>
    </recommendedName>
</protein>
<feature type="transmembrane region" description="Helical" evidence="10">
    <location>
        <begin position="165"/>
        <end position="189"/>
    </location>
</feature>
<reference evidence="12" key="1">
    <citation type="submission" date="2022-01" db="EMBL/GenBank/DDBJ databases">
        <authorList>
            <person name="King R."/>
        </authorList>
    </citation>
    <scope>NUCLEOTIDE SEQUENCE</scope>
</reference>
<dbReference type="PANTHER" id="PTHR46065:SF3">
    <property type="entry name" value="FI20425P1"/>
    <property type="match status" value="1"/>
</dbReference>
<evidence type="ECO:0000256" key="5">
    <source>
        <dbReference type="ARBA" id="ARBA00022771"/>
    </source>
</evidence>
<dbReference type="InterPro" id="IPR013083">
    <property type="entry name" value="Znf_RING/FYVE/PHD"/>
</dbReference>